<evidence type="ECO:0000313" key="1">
    <source>
        <dbReference type="EMBL" id="GAU35105.1"/>
    </source>
</evidence>
<proteinExistence type="predicted"/>
<keyword evidence="2" id="KW-1185">Reference proteome</keyword>
<evidence type="ECO:0008006" key="3">
    <source>
        <dbReference type="Google" id="ProtNLM"/>
    </source>
</evidence>
<dbReference type="OrthoDB" id="1937047at2759"/>
<protein>
    <recommendedName>
        <fullName evidence="3">Aminotransferase-like plant mobile domain-containing protein</fullName>
    </recommendedName>
</protein>
<dbReference type="AlphaFoldDB" id="A0A2Z6NGT1"/>
<reference evidence="2" key="1">
    <citation type="journal article" date="2017" name="Front. Plant Sci.">
        <title>Climate Clever Clovers: New Paradigm to Reduce the Environmental Footprint of Ruminants by Breeding Low Methanogenic Forages Utilizing Haplotype Variation.</title>
        <authorList>
            <person name="Kaur P."/>
            <person name="Appels R."/>
            <person name="Bayer P.E."/>
            <person name="Keeble-Gagnere G."/>
            <person name="Wang J."/>
            <person name="Hirakawa H."/>
            <person name="Shirasawa K."/>
            <person name="Vercoe P."/>
            <person name="Stefanova K."/>
            <person name="Durmic Z."/>
            <person name="Nichols P."/>
            <person name="Revell C."/>
            <person name="Isobe S.N."/>
            <person name="Edwards D."/>
            <person name="Erskine W."/>
        </authorList>
    </citation>
    <scope>NUCLEOTIDE SEQUENCE [LARGE SCALE GENOMIC DNA]</scope>
    <source>
        <strain evidence="2">cv. Daliak</strain>
    </source>
</reference>
<gene>
    <name evidence="1" type="ORF">TSUD_162100</name>
</gene>
<name>A0A2Z6NGT1_TRISU</name>
<dbReference type="EMBL" id="DF973576">
    <property type="protein sequence ID" value="GAU35105.1"/>
    <property type="molecule type" value="Genomic_DNA"/>
</dbReference>
<organism evidence="1 2">
    <name type="scientific">Trifolium subterraneum</name>
    <name type="common">Subterranean clover</name>
    <dbReference type="NCBI Taxonomy" id="3900"/>
    <lineage>
        <taxon>Eukaryota</taxon>
        <taxon>Viridiplantae</taxon>
        <taxon>Streptophyta</taxon>
        <taxon>Embryophyta</taxon>
        <taxon>Tracheophyta</taxon>
        <taxon>Spermatophyta</taxon>
        <taxon>Magnoliopsida</taxon>
        <taxon>eudicotyledons</taxon>
        <taxon>Gunneridae</taxon>
        <taxon>Pentapetalae</taxon>
        <taxon>rosids</taxon>
        <taxon>fabids</taxon>
        <taxon>Fabales</taxon>
        <taxon>Fabaceae</taxon>
        <taxon>Papilionoideae</taxon>
        <taxon>50 kb inversion clade</taxon>
        <taxon>NPAAA clade</taxon>
        <taxon>Hologalegina</taxon>
        <taxon>IRL clade</taxon>
        <taxon>Trifolieae</taxon>
        <taxon>Trifolium</taxon>
    </lineage>
</organism>
<evidence type="ECO:0000313" key="2">
    <source>
        <dbReference type="Proteomes" id="UP000242715"/>
    </source>
</evidence>
<sequence length="136" mass="15557">MEVDEYCQQRNYKLTKLQLVVPTNEKWWNNVINATRIWGLIHTSFSFLYPALLVTFVDSWHGETSYFHIPGREIIVTLDDMHCLLHLPIDRRLLDHSGITCRADGIELMVTCLGASPADANHEVTITRAPMPGLHT</sequence>
<dbReference type="Proteomes" id="UP000242715">
    <property type="component" value="Unassembled WGS sequence"/>
</dbReference>
<accession>A0A2Z6NGT1</accession>